<organism evidence="1 2">
    <name type="scientific">Streptomyces botrytidirepellens</name>
    <dbReference type="NCBI Taxonomy" id="2486417"/>
    <lineage>
        <taxon>Bacteria</taxon>
        <taxon>Bacillati</taxon>
        <taxon>Actinomycetota</taxon>
        <taxon>Actinomycetes</taxon>
        <taxon>Kitasatosporales</taxon>
        <taxon>Streptomycetaceae</taxon>
        <taxon>Streptomyces</taxon>
    </lineage>
</organism>
<protein>
    <submittedName>
        <fullName evidence="1">Uncharacterized protein</fullName>
    </submittedName>
</protein>
<dbReference type="AlphaFoldDB" id="A0A3M8XA52"/>
<sequence>MTTTVPWTPPRGNDIELVKVGPHWDVLRAPAEIGERALGLLDDASGAVIADYSLMYWLIPSGDAQCCRDLRKEIHILGADGAEVSYIGVPPAGRTEGPGLHWRIPVGPDRYLTDLERLCEALARVIAAETAEDATAR</sequence>
<dbReference type="RefSeq" id="WP_123098299.1">
    <property type="nucleotide sequence ID" value="NZ_RIBZ01000030.1"/>
</dbReference>
<evidence type="ECO:0000313" key="1">
    <source>
        <dbReference type="EMBL" id="RNG38030.1"/>
    </source>
</evidence>
<proteinExistence type="predicted"/>
<keyword evidence="2" id="KW-1185">Reference proteome</keyword>
<evidence type="ECO:0000313" key="2">
    <source>
        <dbReference type="Proteomes" id="UP000275401"/>
    </source>
</evidence>
<comment type="caution">
    <text evidence="1">The sequence shown here is derived from an EMBL/GenBank/DDBJ whole genome shotgun (WGS) entry which is preliminary data.</text>
</comment>
<reference evidence="1 2" key="1">
    <citation type="submission" date="2018-11" db="EMBL/GenBank/DDBJ databases">
        <title>The Potential of Streptomyces as Biocontrol Agents against the Tomato grey mould, Botrytis cinerea (Gray mold) Frontiers in Microbiology.</title>
        <authorList>
            <person name="Li D."/>
        </authorList>
    </citation>
    <scope>NUCLEOTIDE SEQUENCE [LARGE SCALE GENOMIC DNA]</scope>
    <source>
        <strain evidence="1 2">NEAU-LD23</strain>
    </source>
</reference>
<dbReference type="Proteomes" id="UP000275401">
    <property type="component" value="Unassembled WGS sequence"/>
</dbReference>
<dbReference type="EMBL" id="RIBZ01000030">
    <property type="protein sequence ID" value="RNG38030.1"/>
    <property type="molecule type" value="Genomic_DNA"/>
</dbReference>
<accession>A0A3M8XA52</accession>
<name>A0A3M8XA52_9ACTN</name>
<gene>
    <name evidence="1" type="ORF">EEJ42_01940</name>
</gene>